<dbReference type="GO" id="GO:0005681">
    <property type="term" value="C:spliceosomal complex"/>
    <property type="evidence" value="ECO:0007669"/>
    <property type="project" value="UniProtKB-KW"/>
</dbReference>
<comment type="caution">
    <text evidence="10">The sequence shown here is derived from an EMBL/GenBank/DDBJ whole genome shotgun (WGS) entry which is preliminary data.</text>
</comment>
<evidence type="ECO:0008006" key="12">
    <source>
        <dbReference type="Google" id="ProtNLM"/>
    </source>
</evidence>
<dbReference type="GO" id="GO:0006397">
    <property type="term" value="P:mRNA processing"/>
    <property type="evidence" value="ECO:0007669"/>
    <property type="project" value="UniProtKB-KW"/>
</dbReference>
<dbReference type="EMBL" id="CAKOGP040001557">
    <property type="protein sequence ID" value="CAJ1945946.1"/>
    <property type="molecule type" value="Genomic_DNA"/>
</dbReference>
<feature type="domain" description="RSE1/DDB1/CPSF1 first beta-propeller" evidence="8">
    <location>
        <begin position="51"/>
        <end position="401"/>
    </location>
</feature>
<evidence type="ECO:0000256" key="1">
    <source>
        <dbReference type="ARBA" id="ARBA00004123"/>
    </source>
</evidence>
<evidence type="ECO:0000259" key="9">
    <source>
        <dbReference type="Pfam" id="PF23726"/>
    </source>
</evidence>
<feature type="compositionally biased region" description="Acidic residues" evidence="6">
    <location>
        <begin position="905"/>
        <end position="915"/>
    </location>
</feature>
<dbReference type="Gene3D" id="2.130.10.10">
    <property type="entry name" value="YVTN repeat-like/Quinoprotein amine dehydrogenase"/>
    <property type="match status" value="3"/>
</dbReference>
<evidence type="ECO:0000256" key="5">
    <source>
        <dbReference type="ARBA" id="ARBA00023242"/>
    </source>
</evidence>
<dbReference type="InterPro" id="IPR050358">
    <property type="entry name" value="RSE1/DDB1/CFT1"/>
</dbReference>
<evidence type="ECO:0000313" key="10">
    <source>
        <dbReference type="EMBL" id="CAJ1945946.1"/>
    </source>
</evidence>
<feature type="region of interest" description="Disordered" evidence="6">
    <location>
        <begin position="862"/>
        <end position="932"/>
    </location>
</feature>
<dbReference type="InterPro" id="IPR018846">
    <property type="entry name" value="Beta-prop_RSE1/DDB1/CPSF1_1st"/>
</dbReference>
<proteinExistence type="predicted"/>
<keyword evidence="11" id="KW-1185">Reference proteome</keyword>
<dbReference type="FunFam" id="2.130.10.10:FF:001143">
    <property type="entry name" value="Pre-mRNA-splicing factor rse-1, putative"/>
    <property type="match status" value="1"/>
</dbReference>
<dbReference type="InterPro" id="IPR004871">
    <property type="entry name" value="RSE1/DDB1/CPSF1_C"/>
</dbReference>
<dbReference type="GO" id="GO:0003676">
    <property type="term" value="F:nucleic acid binding"/>
    <property type="evidence" value="ECO:0007669"/>
    <property type="project" value="InterPro"/>
</dbReference>
<organism evidence="10 11">
    <name type="scientific">Cylindrotheca closterium</name>
    <dbReference type="NCBI Taxonomy" id="2856"/>
    <lineage>
        <taxon>Eukaryota</taxon>
        <taxon>Sar</taxon>
        <taxon>Stramenopiles</taxon>
        <taxon>Ochrophyta</taxon>
        <taxon>Bacillariophyta</taxon>
        <taxon>Bacillariophyceae</taxon>
        <taxon>Bacillariophycidae</taxon>
        <taxon>Bacillariales</taxon>
        <taxon>Bacillariaceae</taxon>
        <taxon>Cylindrotheca</taxon>
    </lineage>
</organism>
<keyword evidence="4" id="KW-0508">mRNA splicing</keyword>
<name>A0AAD2D0Y1_9STRA</name>
<keyword evidence="3" id="KW-0747">Spliceosome</keyword>
<feature type="compositionally biased region" description="Low complexity" evidence="6">
    <location>
        <begin position="1"/>
        <end position="17"/>
    </location>
</feature>
<reference evidence="10" key="1">
    <citation type="submission" date="2023-08" db="EMBL/GenBank/DDBJ databases">
        <authorList>
            <person name="Audoor S."/>
            <person name="Bilcke G."/>
        </authorList>
    </citation>
    <scope>NUCLEOTIDE SEQUENCE</scope>
</reference>
<evidence type="ECO:0000259" key="7">
    <source>
        <dbReference type="Pfam" id="PF03178"/>
    </source>
</evidence>
<feature type="compositionally biased region" description="Acidic residues" evidence="6">
    <location>
        <begin position="886"/>
        <end position="897"/>
    </location>
</feature>
<sequence>MSGAPSSDSMMPSAATSNGAEEEKKEDAVPVSAVAMKLLDMRLKPSSAILASCIGEYTKEKAQEVVLAKSSGVLELHEIHAAEDGSVSLKLIQRLETHSILRGLVNVRLTGEKRDLVAVTCDAGSLSIVDFTQTAKTNVVIFGKTGCRRSTPGQYLCADPKGRAVMVSAVEKRKLVYVLNHATGKTNIASPLEAHRARNITYDTCGVDNGYENPVFACIEIQYPEEDADTPNENKQLAYYELDLGLNHVSRKWATNVHPTACCVASLPGGQDGPGGVIIGMEDGISYHHPDLKNKVMICGIPRRALDSKSRGILVTKLTVHRQKKSKFFCLAQSEVGDVYKLSVDVSEDKVVTGMQLALLDTLPAANALNISKKGMLFVASEFGEHGLYQFERIELPDAPTNASSQITATNIADWNTKMAVASAKTFVPTTLKNLRKVYTLDSPTPTTGVLVGELAGNEVSPQIYTLAGKGPTASLRILRHGASVTELAVSELPGIPGGIFTIAHDETDENVGLSKYIVVSFADATLVLSVGDTVEEVGQESRFKTDAPTLACSTLKGNGGLCQIYPDGLRQIKAGQLRNWECPGLKRVESASSNVCQALLALAGGEVIYFELDNLTGDLNEMVTRDMGADVCCLDVGTVPKGKSRSLFAAVGCRDQTVKIVSLEPGKFLTQKSSTALKSRPHSVKLQYPDNERGDIIVMIGLDDGSSLRATVDPVTGEIGSSPTRRFLGARPVSVSRIPLEGRSSMLLLSSRPWISRLDQASGKHIMAPLSYAPLDHGCVFSSQAVKEGVVATAGKTLRIISVDTGGMEGGDDEAFNTNKVPLRYTPRQMTLLSASSADPAQRKVVLAVVESDYNDLGQEAKDSMGFDATGGEAAKKNGDKKGDDDEMEVDSDDEDAAAKKEEESDEEPEDEEEKEARATPIRGPIPPEPGHWGSCIRLLDPSDSCRTLECIELNRNEAALCCTSVRFHTRGGESLLAVGTVTGMTMHPLKQTSSHVILYRVVNGDRLQLLHRTTIDDGPVMSLAHFQGRLLVGIGKNLRLYEMGKRQLLRKCELRGLPTFVKTLQTAGDRAYFGDMMRSIHMIRYEASVNRLVLIASDPSPRPIVSQELLDWNTVAAGDKFGNICILRLPRGADTATLDLTGQRALWDASRDSSTPKLEVLCQYYVGEIVTNMTRSSLVAGGADSLIYVTVTGRIGALVPFTSRDDVDFYTQLEGYLRVEAPRPTGRDPQGYRSYYAPVMHVVDGDLCSAFNALSHEKQTEIAEKLDRTVGEIMKKLEDTRNALL</sequence>
<dbReference type="PANTHER" id="PTHR10644">
    <property type="entry name" value="DNA REPAIR/RNA PROCESSING CPSF FAMILY"/>
    <property type="match status" value="1"/>
</dbReference>
<feature type="region of interest" description="Disordered" evidence="6">
    <location>
        <begin position="1"/>
        <end position="27"/>
    </location>
</feature>
<dbReference type="Proteomes" id="UP001295423">
    <property type="component" value="Unassembled WGS sequence"/>
</dbReference>
<dbReference type="Pfam" id="PF03178">
    <property type="entry name" value="CPSF_A"/>
    <property type="match status" value="1"/>
</dbReference>
<evidence type="ECO:0000256" key="4">
    <source>
        <dbReference type="ARBA" id="ARBA00023187"/>
    </source>
</evidence>
<dbReference type="Pfam" id="PF23726">
    <property type="entry name" value="Beta-prop_RSE1_2nd"/>
    <property type="match status" value="1"/>
</dbReference>
<evidence type="ECO:0000256" key="2">
    <source>
        <dbReference type="ARBA" id="ARBA00022664"/>
    </source>
</evidence>
<feature type="compositionally biased region" description="Basic and acidic residues" evidence="6">
    <location>
        <begin position="875"/>
        <end position="885"/>
    </location>
</feature>
<dbReference type="Pfam" id="PF10433">
    <property type="entry name" value="Beta-prop_RSE1_1st"/>
    <property type="match status" value="1"/>
</dbReference>
<accession>A0AAD2D0Y1</accession>
<evidence type="ECO:0000256" key="6">
    <source>
        <dbReference type="SAM" id="MobiDB-lite"/>
    </source>
</evidence>
<comment type="subcellular location">
    <subcellularLocation>
        <location evidence="1">Nucleus</location>
    </subcellularLocation>
</comment>
<dbReference type="SUPFAM" id="SSF50978">
    <property type="entry name" value="WD40 repeat-like"/>
    <property type="match status" value="1"/>
</dbReference>
<feature type="domain" description="RSE1/DDB1/CPSF1 C-terminal" evidence="7">
    <location>
        <begin position="936"/>
        <end position="1253"/>
    </location>
</feature>
<evidence type="ECO:0000259" key="8">
    <source>
        <dbReference type="Pfam" id="PF10433"/>
    </source>
</evidence>
<evidence type="ECO:0000313" key="11">
    <source>
        <dbReference type="Proteomes" id="UP001295423"/>
    </source>
</evidence>
<dbReference type="GO" id="GO:0008380">
    <property type="term" value="P:RNA splicing"/>
    <property type="evidence" value="ECO:0007669"/>
    <property type="project" value="UniProtKB-KW"/>
</dbReference>
<keyword evidence="2" id="KW-0507">mRNA processing</keyword>
<evidence type="ECO:0000256" key="3">
    <source>
        <dbReference type="ARBA" id="ARBA00022728"/>
    </source>
</evidence>
<protein>
    <recommendedName>
        <fullName evidence="12">DNA damage-binding protein 1</fullName>
    </recommendedName>
</protein>
<feature type="domain" description="RSE1/DDB1/CPSF1 second beta-propeller" evidence="9">
    <location>
        <begin position="486"/>
        <end position="803"/>
    </location>
</feature>
<dbReference type="InterPro" id="IPR015943">
    <property type="entry name" value="WD40/YVTN_repeat-like_dom_sf"/>
</dbReference>
<dbReference type="InterPro" id="IPR036322">
    <property type="entry name" value="WD40_repeat_dom_sf"/>
</dbReference>
<gene>
    <name evidence="10" type="ORF">CYCCA115_LOCUS10088</name>
</gene>
<keyword evidence="5" id="KW-0539">Nucleus</keyword>
<dbReference type="InterPro" id="IPR058543">
    <property type="entry name" value="Beta-prop_RSE1/DDB1/CPSF1_2nd"/>
</dbReference>